<dbReference type="SMR" id="A2E462"/>
<dbReference type="GO" id="GO:0005829">
    <property type="term" value="C:cytosol"/>
    <property type="evidence" value="ECO:0000318"/>
    <property type="project" value="GO_Central"/>
</dbReference>
<feature type="domain" description="Ubiquitin-like" evidence="1">
    <location>
        <begin position="692"/>
        <end position="764"/>
    </location>
</feature>
<dbReference type="SUPFAM" id="SSF54001">
    <property type="entry name" value="Cysteine proteinases"/>
    <property type="match status" value="1"/>
</dbReference>
<organism evidence="3 4">
    <name type="scientific">Trichomonas vaginalis (strain ATCC PRA-98 / G3)</name>
    <dbReference type="NCBI Taxonomy" id="412133"/>
    <lineage>
        <taxon>Eukaryota</taxon>
        <taxon>Metamonada</taxon>
        <taxon>Parabasalia</taxon>
        <taxon>Trichomonadida</taxon>
        <taxon>Trichomonadidae</taxon>
        <taxon>Trichomonas</taxon>
    </lineage>
</organism>
<dbReference type="InterPro" id="IPR000626">
    <property type="entry name" value="Ubiquitin-like_dom"/>
</dbReference>
<dbReference type="OrthoDB" id="289038at2759"/>
<protein>
    <submittedName>
        <fullName evidence="3">Clan CA, family C19, ubiquitin hydrolase-like cysteine peptidase</fullName>
    </submittedName>
</protein>
<dbReference type="InParanoid" id="A2E462"/>
<dbReference type="PROSITE" id="PS50053">
    <property type="entry name" value="UBIQUITIN_2"/>
    <property type="match status" value="1"/>
</dbReference>
<evidence type="ECO:0000313" key="4">
    <source>
        <dbReference type="Proteomes" id="UP000001542"/>
    </source>
</evidence>
<dbReference type="CDD" id="cd17039">
    <property type="entry name" value="Ubl_ubiquitin_like"/>
    <property type="match status" value="1"/>
</dbReference>
<gene>
    <name evidence="3" type="ORF">TVAG_138870</name>
</gene>
<dbReference type="SUPFAM" id="SSF48371">
    <property type="entry name" value="ARM repeat"/>
    <property type="match status" value="1"/>
</dbReference>
<evidence type="ECO:0000259" key="1">
    <source>
        <dbReference type="PROSITE" id="PS50053"/>
    </source>
</evidence>
<dbReference type="GO" id="GO:0031647">
    <property type="term" value="P:regulation of protein stability"/>
    <property type="evidence" value="ECO:0000318"/>
    <property type="project" value="GO_Central"/>
</dbReference>
<evidence type="ECO:0000259" key="2">
    <source>
        <dbReference type="PROSITE" id="PS50235"/>
    </source>
</evidence>
<reference evidence="3" key="1">
    <citation type="submission" date="2006-10" db="EMBL/GenBank/DDBJ databases">
        <authorList>
            <person name="Amadeo P."/>
            <person name="Zhao Q."/>
            <person name="Wortman J."/>
            <person name="Fraser-Liggett C."/>
            <person name="Carlton J."/>
        </authorList>
    </citation>
    <scope>NUCLEOTIDE SEQUENCE</scope>
    <source>
        <strain evidence="3">G3</strain>
    </source>
</reference>
<keyword evidence="4" id="KW-1185">Reference proteome</keyword>
<keyword evidence="3" id="KW-0378">Hydrolase</keyword>
<dbReference type="InterPro" id="IPR029071">
    <property type="entry name" value="Ubiquitin-like_domsf"/>
</dbReference>
<dbReference type="Pfam" id="PF00443">
    <property type="entry name" value="UCH"/>
    <property type="match status" value="1"/>
</dbReference>
<dbReference type="KEGG" id="tva:4770475"/>
<dbReference type="InterPro" id="IPR050164">
    <property type="entry name" value="Peptidase_C19"/>
</dbReference>
<dbReference type="Gene3D" id="3.90.70.10">
    <property type="entry name" value="Cysteine proteinases"/>
    <property type="match status" value="1"/>
</dbReference>
<dbReference type="EMBL" id="DS113300">
    <property type="protein sequence ID" value="EAY12508.1"/>
    <property type="molecule type" value="Genomic_DNA"/>
</dbReference>
<dbReference type="Pfam" id="PF00240">
    <property type="entry name" value="ubiquitin"/>
    <property type="match status" value="1"/>
</dbReference>
<dbReference type="PANTHER" id="PTHR24006:SF644">
    <property type="entry name" value="UBIQUITIN CARBOXYL-TERMINAL HYDROLASE 7"/>
    <property type="match status" value="1"/>
</dbReference>
<dbReference type="RefSeq" id="XP_001324731.1">
    <property type="nucleotide sequence ID" value="XM_001324696.1"/>
</dbReference>
<dbReference type="PANTHER" id="PTHR24006">
    <property type="entry name" value="UBIQUITIN CARBOXYL-TERMINAL HYDROLASE"/>
    <property type="match status" value="1"/>
</dbReference>
<dbReference type="Proteomes" id="UP000001542">
    <property type="component" value="Unassembled WGS sequence"/>
</dbReference>
<name>A2E462_TRIV3</name>
<dbReference type="Gene3D" id="3.10.20.90">
    <property type="entry name" value="Phosphatidylinositol 3-kinase Catalytic Subunit, Chain A, domain 1"/>
    <property type="match status" value="1"/>
</dbReference>
<accession>A2E462</accession>
<reference evidence="3" key="2">
    <citation type="journal article" date="2007" name="Science">
        <title>Draft genome sequence of the sexually transmitted pathogen Trichomonas vaginalis.</title>
        <authorList>
            <person name="Carlton J.M."/>
            <person name="Hirt R.P."/>
            <person name="Silva J.C."/>
            <person name="Delcher A.L."/>
            <person name="Schatz M."/>
            <person name="Zhao Q."/>
            <person name="Wortman J.R."/>
            <person name="Bidwell S.L."/>
            <person name="Alsmark U.C.M."/>
            <person name="Besteiro S."/>
            <person name="Sicheritz-Ponten T."/>
            <person name="Noel C.J."/>
            <person name="Dacks J.B."/>
            <person name="Foster P.G."/>
            <person name="Simillion C."/>
            <person name="Van de Peer Y."/>
            <person name="Miranda-Saavedra D."/>
            <person name="Barton G.J."/>
            <person name="Westrop G.D."/>
            <person name="Mueller S."/>
            <person name="Dessi D."/>
            <person name="Fiori P.L."/>
            <person name="Ren Q."/>
            <person name="Paulsen I."/>
            <person name="Zhang H."/>
            <person name="Bastida-Corcuera F.D."/>
            <person name="Simoes-Barbosa A."/>
            <person name="Brown M.T."/>
            <person name="Hayes R.D."/>
            <person name="Mukherjee M."/>
            <person name="Okumura C.Y."/>
            <person name="Schneider R."/>
            <person name="Smith A.J."/>
            <person name="Vanacova S."/>
            <person name="Villalvazo M."/>
            <person name="Haas B.J."/>
            <person name="Pertea M."/>
            <person name="Feldblyum T.V."/>
            <person name="Utterback T.R."/>
            <person name="Shu C.L."/>
            <person name="Osoegawa K."/>
            <person name="de Jong P.J."/>
            <person name="Hrdy I."/>
            <person name="Horvathova L."/>
            <person name="Zubacova Z."/>
            <person name="Dolezal P."/>
            <person name="Malik S.B."/>
            <person name="Logsdon J.M. Jr."/>
            <person name="Henze K."/>
            <person name="Gupta A."/>
            <person name="Wang C.C."/>
            <person name="Dunne R.L."/>
            <person name="Upcroft J.A."/>
            <person name="Upcroft P."/>
            <person name="White O."/>
            <person name="Salzberg S.L."/>
            <person name="Tang P."/>
            <person name="Chiu C.-H."/>
            <person name="Lee Y.-S."/>
            <person name="Embley T.M."/>
            <person name="Coombs G.H."/>
            <person name="Mottram J.C."/>
            <person name="Tachezy J."/>
            <person name="Fraser-Liggett C.M."/>
            <person name="Johnson P.J."/>
        </authorList>
    </citation>
    <scope>NUCLEOTIDE SEQUENCE [LARGE SCALE GENOMIC DNA]</scope>
    <source>
        <strain evidence="3">G3</strain>
    </source>
</reference>
<dbReference type="GO" id="GO:0005634">
    <property type="term" value="C:nucleus"/>
    <property type="evidence" value="ECO:0000318"/>
    <property type="project" value="GO_Central"/>
</dbReference>
<feature type="domain" description="USP" evidence="2">
    <location>
        <begin position="1122"/>
        <end position="1411"/>
    </location>
</feature>
<dbReference type="InterPro" id="IPR028889">
    <property type="entry name" value="USP"/>
</dbReference>
<dbReference type="STRING" id="5722.A2E462"/>
<dbReference type="GO" id="GO:0016579">
    <property type="term" value="P:protein deubiquitination"/>
    <property type="evidence" value="ECO:0007669"/>
    <property type="project" value="InterPro"/>
</dbReference>
<sequence>MNTLDDYKLWESNLLVNLKLFNKESKEIQLFLNFLTQYSENGIISNFNSQFIPATVHNFLSTILSLQPTDFASKSVVQKLLNEIISLLTIAITNNHFEFATTLHRLFDSKAVLYRNSNTNSTTSQFLQAITNNYLKSNSFTTLLAKINDETQVPNINQLYAFLSVLFEIHKWFDMVYLSKFISKISNSLGKFYKSFDSNSIRSLDNDLLQNVMHLSIYLSSLDECFKEVCVNTLDFAIILLQVDILDKQLIGAKIISFGINDLAETEEETLNEWFDKSNIFNIFLKRSYHESVINKFFKIYNIAALNGKINQDILYKTLIKSANSSQTQRKEYFSCILQCFASKTDEIQNFVAYSSTTDKSEFLFDFMGFVSIFCSMQYQMQSKQAIDFLVNGLTDEKFIKLSIQKILEFLKYKISMSLIQALFDGLSNLLKPKVDNRIIELLENVLKSIDMEEENEILRIDVSFADKITQVIDSGENNRQILFNILFLLVTKFKKKMTRSQIEILFKKEDNYLLDFLSSSLKLQQFDFLFPSAIELLYNKIDEYDFVNANQSFSRLICSFELSNEWQNNRVVEANSKSSPTKKIPRYAPISLKSEFPMTLRLLQVCKNEESTKIASTFLIEFAEQSKSNFGIDGFIFILKLLKNILTFGTDEAKIRAIKIILELLPKFEIDVTLEDVGIKRHHPRFETDLITAKIYARENYFDMKVNPNITVQSLLAKIAAKIGCNKDDISLFYEGKNLGRPYTLSQYGILSNTKFNIIENKRKIRMQKFPKNSLPSVAICDSGICDLLFGYLEKDNEKLIDTALVLLNQIPTAQKALDLCYEPNILEIIVKSKTWQNQKYLLESLDESLDYGDDYEEEDTTFSNDYDLIISLINKKIDIRAAPPALMILSDLDSPHIIKFFADYFNIALQVFLNARTDTEIESAICSFSRLQEIDNEKFADLLFTSDLKVFEFTEIMFKVLISLINKMVDKTKAFDYLSKFVNEIEFHEKLSDIFFECLCHALSEESDVQKLMPKLKELLHRTTQGTLFVGIVTFLAKVSEFQPMVIDEEISQIIIPRIIREQNETIQNYLIKIISIAVVTFPNVKQMALNVLGECLSKPSTTFGFTSMEFDYKDEDKMCGLKNLGATCYLNSILQILFSDFTFRSELLKLKNVDKPWMKDLQVLFSSMQLSNNPIQSTSTFCKSFKINPAEQQDAVELYQNLLDSLPKNVCQKFIGKLTNTFEGINETFTAENKEDFFSICLDVKGFDCLEDSFESFISSQFLTGDDQYYAESLGHKIDVKKFVRISEPPEHLFIQLKRFEYNLDTYERYKVNDRFEFPLEIDISRFTTSPNISQNYKLTHVLLHDGECELGHYYSLILIEGKWILFNDKTVGEFPKECFEAECFGSEDSADANYYSPSAYCLIYTKNDIPHKYSEDNSEISELIDQDIKKEIEEENDTFCRYESTYTNSFLNFILWLNEEKILLDYFFNVYAHSNLVESKRKMYNSLLNYKQQIISRFAHEKEHLLNILLHANDQIISLICELITSKVQIENKDDFIVIAESFAASLKQNFNKNNQVLSVKAKALHYLCKDISLSRTLIENIMNALFVLGRDPQIDQMALLSIFKEHVHELTEMDYSNLLAAAPNLLISINGTSLMAVFVTAAKEKLIDLITVLKTILSSADESYSVFLFNASVGFIPVALLIEVFKECGVTNLTIAKTLNLALLRGNIMLQAKAILFDLLLDENELTRKYAEKFVKGCFPGEINEKTAEEILNGIPAIKNDFYDDIDDDSDDDLEMINYDDIDINNFIEQITEFLNTVDIIKYDTGFRLTSLGRTLQRVIVRQNTKELASALLKLVEKLGKSDANKLEFLRALELCDEMNLKAVVDEDFIENFVNTIFPINFDNVESGCTLFNSSFVILKKISQSIDSFMILIMLPDFFESMVSFIEFCEYNMSLDFVAFVISHEELCQSIVSVINDNDRVVSTSKSNLLAILFNLKTDEETEIKEYLVAVAIEGGLIALSDSFMSDDSDLQSTFQIHICEMIQDVSFKFKHSDIHSQFISDVVTKTISADASFVSPNISKMINSILSEKSAQHLIRMFEMIKTGNVPIATLCMILPAMAYANSFKDNKQKVLELIEVAKKAVVEQDESPSSLVSLFLELNLKDEDVLHSLKELMQLVTDC</sequence>
<proteinExistence type="predicted"/>
<dbReference type="VEuPathDB" id="TrichDB:TVAG_138870"/>
<dbReference type="VEuPathDB" id="TrichDB:TVAGG3_0251710"/>
<dbReference type="InterPro" id="IPR001394">
    <property type="entry name" value="Peptidase_C19_UCH"/>
</dbReference>
<dbReference type="FunFam" id="3.90.70.10:FF:000090">
    <property type="entry name" value="Clan CA, family C19, ubiquitin hydrolase-like cysteine peptidase"/>
    <property type="match status" value="1"/>
</dbReference>
<dbReference type="GO" id="GO:0004843">
    <property type="term" value="F:cysteine-type deubiquitinase activity"/>
    <property type="evidence" value="ECO:0000318"/>
    <property type="project" value="GO_Central"/>
</dbReference>
<dbReference type="InterPro" id="IPR038765">
    <property type="entry name" value="Papain-like_cys_pep_sf"/>
</dbReference>
<dbReference type="eggNOG" id="KOG1863">
    <property type="taxonomic scope" value="Eukaryota"/>
</dbReference>
<dbReference type="PROSITE" id="PS50235">
    <property type="entry name" value="USP_3"/>
    <property type="match status" value="1"/>
</dbReference>
<dbReference type="SUPFAM" id="SSF54236">
    <property type="entry name" value="Ubiquitin-like"/>
    <property type="match status" value="1"/>
</dbReference>
<dbReference type="InterPro" id="IPR018200">
    <property type="entry name" value="USP_CS"/>
</dbReference>
<dbReference type="PROSITE" id="PS00972">
    <property type="entry name" value="USP_1"/>
    <property type="match status" value="1"/>
</dbReference>
<dbReference type="InterPro" id="IPR016024">
    <property type="entry name" value="ARM-type_fold"/>
</dbReference>
<evidence type="ECO:0000313" key="3">
    <source>
        <dbReference type="EMBL" id="EAY12508.1"/>
    </source>
</evidence>